<dbReference type="PIRSF" id="PIRSF036389">
    <property type="entry name" value="IOR_B"/>
    <property type="match status" value="1"/>
</dbReference>
<organism evidence="2 3">
    <name type="scientific">Hydrogenophaga pseudoflava</name>
    <name type="common">Pseudomonas carboxydoflava</name>
    <dbReference type="NCBI Taxonomy" id="47421"/>
    <lineage>
        <taxon>Bacteria</taxon>
        <taxon>Pseudomonadati</taxon>
        <taxon>Pseudomonadota</taxon>
        <taxon>Betaproteobacteria</taxon>
        <taxon>Burkholderiales</taxon>
        <taxon>Comamonadaceae</taxon>
        <taxon>Hydrogenophaga</taxon>
    </lineage>
</organism>
<dbReference type="SUPFAM" id="SSF56003">
    <property type="entry name" value="Molybdenum cofactor-binding domain"/>
    <property type="match status" value="2"/>
</dbReference>
<dbReference type="InterPro" id="IPR037165">
    <property type="entry name" value="AldOxase/xan_DH_Mopterin-bd_sf"/>
</dbReference>
<dbReference type="EC" id="1.3.99.16" evidence="2"/>
<dbReference type="SMART" id="SM01008">
    <property type="entry name" value="Ald_Xan_dh_C"/>
    <property type="match status" value="1"/>
</dbReference>
<dbReference type="InterPro" id="IPR012368">
    <property type="entry name" value="OxRdtase_Mopterin-bd_su_IorB"/>
</dbReference>
<name>A0A4P6WYY3_HYDPS</name>
<dbReference type="KEGG" id="hpse:HPF_16990"/>
<keyword evidence="3" id="KW-1185">Reference proteome</keyword>
<dbReference type="Proteomes" id="UP000293912">
    <property type="component" value="Chromosome"/>
</dbReference>
<dbReference type="AlphaFoldDB" id="A0A4P6WYY3"/>
<gene>
    <name evidence="2" type="primary">iorB</name>
    <name evidence="2" type="ORF">HPF_16990</name>
</gene>
<dbReference type="GO" id="GO:0047121">
    <property type="term" value="F:isoquinoline 1-oxidoreductase activity"/>
    <property type="evidence" value="ECO:0007669"/>
    <property type="project" value="UniProtKB-EC"/>
</dbReference>
<evidence type="ECO:0000313" key="2">
    <source>
        <dbReference type="EMBL" id="QBM29392.1"/>
    </source>
</evidence>
<dbReference type="Gene3D" id="3.30.365.10">
    <property type="entry name" value="Aldehyde oxidase/xanthine dehydrogenase, molybdopterin binding domain"/>
    <property type="match status" value="4"/>
</dbReference>
<dbReference type="InterPro" id="IPR006311">
    <property type="entry name" value="TAT_signal"/>
</dbReference>
<dbReference type="InterPro" id="IPR046867">
    <property type="entry name" value="AldOxase/xan_DH_MoCoBD2"/>
</dbReference>
<dbReference type="EMBL" id="CP037867">
    <property type="protein sequence ID" value="QBM29392.1"/>
    <property type="molecule type" value="Genomic_DNA"/>
</dbReference>
<reference evidence="2 3" key="1">
    <citation type="submission" date="2019-03" db="EMBL/GenBank/DDBJ databases">
        <authorList>
            <person name="Sebastian G."/>
            <person name="Baumann P."/>
            <person name="Ruckert C."/>
            <person name="Kalinowski J."/>
            <person name="Nebel B."/>
            <person name="Takors R."/>
            <person name="Blombach B."/>
        </authorList>
    </citation>
    <scope>NUCLEOTIDE SEQUENCE [LARGE SCALE GENOMIC DNA]</scope>
    <source>
        <strain evidence="2 3">DSM 1084</strain>
    </source>
</reference>
<protein>
    <submittedName>
        <fullName evidence="2">Isoquinoline 1-oxidoreductase subunit beta</fullName>
        <ecNumber evidence="2">1.3.99.16</ecNumber>
    </submittedName>
</protein>
<dbReference type="Pfam" id="PF20256">
    <property type="entry name" value="MoCoBD_2"/>
    <property type="match status" value="2"/>
</dbReference>
<dbReference type="InterPro" id="IPR052516">
    <property type="entry name" value="N-heterocyclic_Hydroxylase"/>
</dbReference>
<dbReference type="InterPro" id="IPR000674">
    <property type="entry name" value="Ald_Oxase/Xan_DH_a/b"/>
</dbReference>
<keyword evidence="2" id="KW-0560">Oxidoreductase</keyword>
<dbReference type="InterPro" id="IPR008274">
    <property type="entry name" value="AldOxase/xan_DH_MoCoBD1"/>
</dbReference>
<sequence length="714" mass="75277">MSTTNDSHAFETSRRGFMAGSGAALVVGFTLPSMGGRALAATDTAFTPNAWLRITPDNRVTVVCGSSEMGQGVLTAIPQLMAEELDADWATVGVEQAPVSQAFNNPAFGMQATGGSTTVRGHWDVMRNAGATARAMLVAAAAEQWKVPAGECRTEAGHVMHGSKKLSYGQLAEAASKQKAPEKVALKDPKDFKILGQRKARLDTAGKTNGSAKFGIDVNLPGMLVAVMARAPLPGVKVAKVDDTAAKAVKGVKQVITLPTGVAVLATGYWAAKKGRDALKVDWDFGDKAGLDSAKVTAMLTDGASKADAVALKAGDAGITPAKLVEATYEAPYLAHACMEPMNCTAWVKPDGVEIWAGTQSQGPVQGILSQVASVDPGKVKVNTMLLGGGFGRRFAPDFVIDATLLSKISGAPVKLVYTREDDMAAGFYRPASVAKFTGGLDAQGNAVLLKAGVGSPSIMAASGFMKIPESGVDSFAMEGINDHPYSVPNQLIAYGRREPGPNVWFWRSVGHSQNSFFMEGFIDEMAYAAGKDPFEFRRALMDKQPRYRQVLEVAAEKAGWGKPLPAGVFRGIAVVQSFGSYVAEVAEVSINADGTPKVHRVVAAVDCGMTVNPTIIERQVEGAIVYGLSAALYGRISLKDGRVEQGNFHDYPVLRHNEMPKVEVHIVKSTEKPGGIGEPGTPPVAPAVANAIFAATGKRLRSLPFDTSQLKKA</sequence>
<proteinExistence type="predicted"/>
<evidence type="ECO:0000313" key="3">
    <source>
        <dbReference type="Proteomes" id="UP000293912"/>
    </source>
</evidence>
<dbReference type="Gene3D" id="3.90.1170.50">
    <property type="entry name" value="Aldehyde oxidase/xanthine dehydrogenase, a/b hammerhead"/>
    <property type="match status" value="1"/>
</dbReference>
<dbReference type="PANTHER" id="PTHR47495:SF2">
    <property type="entry name" value="ALDEHYDE DEHYDROGENASE"/>
    <property type="match status" value="1"/>
</dbReference>
<feature type="domain" description="Aldehyde oxidase/xanthine dehydrogenase a/b hammerhead" evidence="1">
    <location>
        <begin position="209"/>
        <end position="287"/>
    </location>
</feature>
<dbReference type="RefSeq" id="WP_133157304.1">
    <property type="nucleotide sequence ID" value="NZ_CP037867.1"/>
</dbReference>
<accession>A0A4P6WYY3</accession>
<dbReference type="PANTHER" id="PTHR47495">
    <property type="entry name" value="ALDEHYDE DEHYDROGENASE"/>
    <property type="match status" value="1"/>
</dbReference>
<dbReference type="PROSITE" id="PS51318">
    <property type="entry name" value="TAT"/>
    <property type="match status" value="1"/>
</dbReference>
<dbReference type="Pfam" id="PF02738">
    <property type="entry name" value="MoCoBD_1"/>
    <property type="match status" value="1"/>
</dbReference>
<evidence type="ECO:0000259" key="1">
    <source>
        <dbReference type="SMART" id="SM01008"/>
    </source>
</evidence>